<dbReference type="GO" id="GO:0016887">
    <property type="term" value="F:ATP hydrolysis activity"/>
    <property type="evidence" value="ECO:0007669"/>
    <property type="project" value="TreeGrafter"/>
</dbReference>
<dbReference type="GO" id="GO:0016197">
    <property type="term" value="P:endosomal transport"/>
    <property type="evidence" value="ECO:0007669"/>
    <property type="project" value="TreeGrafter"/>
</dbReference>
<protein>
    <submittedName>
        <fullName evidence="1">Vacuolar protein sorting-associated protein 4B</fullName>
    </submittedName>
</protein>
<dbReference type="SUPFAM" id="SSF116846">
    <property type="entry name" value="MIT domain"/>
    <property type="match status" value="1"/>
</dbReference>
<dbReference type="InParanoid" id="A0A067QIA5"/>
<dbReference type="PANTHER" id="PTHR23074:SF83">
    <property type="entry name" value="VACUOLAR PROTEIN SORTING-ASSOCIATED PROTEIN 4A"/>
    <property type="match status" value="1"/>
</dbReference>
<dbReference type="InterPro" id="IPR036181">
    <property type="entry name" value="MIT_dom_sf"/>
</dbReference>
<dbReference type="GO" id="GO:0007033">
    <property type="term" value="P:vacuole organization"/>
    <property type="evidence" value="ECO:0007669"/>
    <property type="project" value="TreeGrafter"/>
</dbReference>
<keyword evidence="2" id="KW-1185">Reference proteome</keyword>
<organism evidence="1 2">
    <name type="scientific">Zootermopsis nevadensis</name>
    <name type="common">Dampwood termite</name>
    <dbReference type="NCBI Taxonomy" id="136037"/>
    <lineage>
        <taxon>Eukaryota</taxon>
        <taxon>Metazoa</taxon>
        <taxon>Ecdysozoa</taxon>
        <taxon>Arthropoda</taxon>
        <taxon>Hexapoda</taxon>
        <taxon>Insecta</taxon>
        <taxon>Pterygota</taxon>
        <taxon>Neoptera</taxon>
        <taxon>Polyneoptera</taxon>
        <taxon>Dictyoptera</taxon>
        <taxon>Blattodea</taxon>
        <taxon>Blattoidea</taxon>
        <taxon>Termitoidae</taxon>
        <taxon>Termopsidae</taxon>
        <taxon>Zootermopsis</taxon>
    </lineage>
</organism>
<dbReference type="PANTHER" id="PTHR23074">
    <property type="entry name" value="AAA DOMAIN-CONTAINING"/>
    <property type="match status" value="1"/>
</dbReference>
<name>A0A067QIA5_ZOONE</name>
<gene>
    <name evidence="1" type="ORF">L798_02193</name>
</gene>
<dbReference type="AlphaFoldDB" id="A0A067QIA5"/>
<dbReference type="Gene3D" id="3.40.50.300">
    <property type="entry name" value="P-loop containing nucleotide triphosphate hydrolases"/>
    <property type="match status" value="1"/>
</dbReference>
<accession>A0A067QIA5</accession>
<dbReference type="InterPro" id="IPR027417">
    <property type="entry name" value="P-loop_NTPase"/>
</dbReference>
<proteinExistence type="predicted"/>
<dbReference type="InterPro" id="IPR050304">
    <property type="entry name" value="MT-severing_AAA_ATPase"/>
</dbReference>
<evidence type="ECO:0000313" key="1">
    <source>
        <dbReference type="EMBL" id="KDR08290.1"/>
    </source>
</evidence>
<sequence>MAEETPLQKARRCAREARQKCTEAKRLYEDAIQCLLDSKKYEAQGARPKEGNRTQRNKRLDGAAKLKAGESCSKNNYEKKLQTELEKAIMVEKPCVKGSDVAGVEGAKKVSKQSVIFPIKFPHVFPGKRKPSKGILGFGVRL</sequence>
<evidence type="ECO:0000313" key="2">
    <source>
        <dbReference type="Proteomes" id="UP000027135"/>
    </source>
</evidence>
<dbReference type="STRING" id="136037.A0A067QIA5"/>
<dbReference type="EMBL" id="KK853342">
    <property type="protein sequence ID" value="KDR08290.1"/>
    <property type="molecule type" value="Genomic_DNA"/>
</dbReference>
<dbReference type="Proteomes" id="UP000027135">
    <property type="component" value="Unassembled WGS sequence"/>
</dbReference>
<dbReference type="eggNOG" id="KOG0739">
    <property type="taxonomic scope" value="Eukaryota"/>
</dbReference>
<reference evidence="1 2" key="1">
    <citation type="journal article" date="2014" name="Nat. Commun.">
        <title>Molecular traces of alternative social organization in a termite genome.</title>
        <authorList>
            <person name="Terrapon N."/>
            <person name="Li C."/>
            <person name="Robertson H.M."/>
            <person name="Ji L."/>
            <person name="Meng X."/>
            <person name="Booth W."/>
            <person name="Chen Z."/>
            <person name="Childers C.P."/>
            <person name="Glastad K.M."/>
            <person name="Gokhale K."/>
            <person name="Gowin J."/>
            <person name="Gronenberg W."/>
            <person name="Hermansen R.A."/>
            <person name="Hu H."/>
            <person name="Hunt B.G."/>
            <person name="Huylmans A.K."/>
            <person name="Khalil S.M."/>
            <person name="Mitchell R.D."/>
            <person name="Munoz-Torres M.C."/>
            <person name="Mustard J.A."/>
            <person name="Pan H."/>
            <person name="Reese J.T."/>
            <person name="Scharf M.E."/>
            <person name="Sun F."/>
            <person name="Vogel H."/>
            <person name="Xiao J."/>
            <person name="Yang W."/>
            <person name="Yang Z."/>
            <person name="Yang Z."/>
            <person name="Zhou J."/>
            <person name="Zhu J."/>
            <person name="Brent C.S."/>
            <person name="Elsik C.G."/>
            <person name="Goodisman M.A."/>
            <person name="Liberles D.A."/>
            <person name="Roe R.M."/>
            <person name="Vargo E.L."/>
            <person name="Vilcinskas A."/>
            <person name="Wang J."/>
            <person name="Bornberg-Bauer E."/>
            <person name="Korb J."/>
            <person name="Zhang G."/>
            <person name="Liebig J."/>
        </authorList>
    </citation>
    <scope>NUCLEOTIDE SEQUENCE [LARGE SCALE GENOMIC DNA]</scope>
    <source>
        <tissue evidence="1">Whole organism</tissue>
    </source>
</reference>